<feature type="region of interest" description="Disordered" evidence="1">
    <location>
        <begin position="420"/>
        <end position="441"/>
    </location>
</feature>
<feature type="compositionally biased region" description="Gly residues" evidence="1">
    <location>
        <begin position="426"/>
        <end position="441"/>
    </location>
</feature>
<feature type="transmembrane region" description="Helical" evidence="2">
    <location>
        <begin position="21"/>
        <end position="42"/>
    </location>
</feature>
<protein>
    <submittedName>
        <fullName evidence="3">DUF2254 family protein</fullName>
    </submittedName>
</protein>
<feature type="transmembrane region" description="Helical" evidence="2">
    <location>
        <begin position="62"/>
        <end position="86"/>
    </location>
</feature>
<evidence type="ECO:0000256" key="2">
    <source>
        <dbReference type="SAM" id="Phobius"/>
    </source>
</evidence>
<gene>
    <name evidence="3" type="ORF">AB0C36_28125</name>
</gene>
<dbReference type="EMBL" id="JBEZFP010000086">
    <property type="protein sequence ID" value="MEU8137368.1"/>
    <property type="molecule type" value="Genomic_DNA"/>
</dbReference>
<evidence type="ECO:0000256" key="1">
    <source>
        <dbReference type="SAM" id="MobiDB-lite"/>
    </source>
</evidence>
<dbReference type="RefSeq" id="WP_358359160.1">
    <property type="nucleotide sequence ID" value="NZ_JBEZFP010000086.1"/>
</dbReference>
<accession>A0ABV3DNP2</accession>
<proteinExistence type="predicted"/>
<evidence type="ECO:0000313" key="4">
    <source>
        <dbReference type="Proteomes" id="UP001551482"/>
    </source>
</evidence>
<dbReference type="Proteomes" id="UP001551482">
    <property type="component" value="Unassembled WGS sequence"/>
</dbReference>
<evidence type="ECO:0000313" key="3">
    <source>
        <dbReference type="EMBL" id="MEU8137368.1"/>
    </source>
</evidence>
<name>A0ABV3DNP2_9ACTN</name>
<dbReference type="InterPro" id="IPR018723">
    <property type="entry name" value="DUF2254_membrane"/>
</dbReference>
<feature type="transmembrane region" description="Helical" evidence="2">
    <location>
        <begin position="136"/>
        <end position="158"/>
    </location>
</feature>
<keyword evidence="2" id="KW-0812">Transmembrane</keyword>
<keyword evidence="2" id="KW-0472">Membrane</keyword>
<comment type="caution">
    <text evidence="3">The sequence shown here is derived from an EMBL/GenBank/DDBJ whole genome shotgun (WGS) entry which is preliminary data.</text>
</comment>
<feature type="transmembrane region" description="Helical" evidence="2">
    <location>
        <begin position="106"/>
        <end position="124"/>
    </location>
</feature>
<feature type="region of interest" description="Disordered" evidence="1">
    <location>
        <begin position="1"/>
        <end position="22"/>
    </location>
</feature>
<sequence>MDVERVRPPRARSRGSARFEKGGRPGSLAIILGGAVLGWVLPNLEAHLPSTGLGFDVSTAQAALGAIAAAMITLAGFVLTAVTLVIQTIQAMSPRLVGALHYFGRFLTVFALLVGTALYALVALSQVGSDETPRLAVTFAVALVLFDTIVVLGMLASLRSVVTGGGLSRAVGDRLHHVVEAVYPTPREPAALPRSDSRAVDRPPVDVHFRGRPGTVRSLDEEELVRLAAHAGCTIEMTVTVGDFVGTEARVARILAPRGGDVPQDLPSLVSGAVRCGPTRTFEQDPAYGVRLLADIAIRALSPAVNDPTTAVQALDQIEDALLKLSGRALGTFGLVDDAGAIRVRCPAPSWRDLVALGLDEILLYGAANPQVARRVRALAERTAAHAPAVRRPPLLERLVVLDRLTRRAAPDPHFQALAGVADPQGLGGPTGGGVLPPGPA</sequence>
<dbReference type="Pfam" id="PF10011">
    <property type="entry name" value="DUF2254"/>
    <property type="match status" value="1"/>
</dbReference>
<reference evidence="3 4" key="1">
    <citation type="submission" date="2024-06" db="EMBL/GenBank/DDBJ databases">
        <title>The Natural Products Discovery Center: Release of the First 8490 Sequenced Strains for Exploring Actinobacteria Biosynthetic Diversity.</title>
        <authorList>
            <person name="Kalkreuter E."/>
            <person name="Kautsar S.A."/>
            <person name="Yang D."/>
            <person name="Bader C.D."/>
            <person name="Teijaro C.N."/>
            <person name="Fluegel L."/>
            <person name="Davis C.M."/>
            <person name="Simpson J.R."/>
            <person name="Lauterbach L."/>
            <person name="Steele A.D."/>
            <person name="Gui C."/>
            <person name="Meng S."/>
            <person name="Li G."/>
            <person name="Viehrig K."/>
            <person name="Ye F."/>
            <person name="Su P."/>
            <person name="Kiefer A.F."/>
            <person name="Nichols A."/>
            <person name="Cepeda A.J."/>
            <person name="Yan W."/>
            <person name="Fan B."/>
            <person name="Jiang Y."/>
            <person name="Adhikari A."/>
            <person name="Zheng C.-J."/>
            <person name="Schuster L."/>
            <person name="Cowan T.M."/>
            <person name="Smanski M.J."/>
            <person name="Chevrette M.G."/>
            <person name="De Carvalho L.P.S."/>
            <person name="Shen B."/>
        </authorList>
    </citation>
    <scope>NUCLEOTIDE SEQUENCE [LARGE SCALE GENOMIC DNA]</scope>
    <source>
        <strain evidence="3 4">NPDC048946</strain>
    </source>
</reference>
<keyword evidence="2" id="KW-1133">Transmembrane helix</keyword>
<keyword evidence="4" id="KW-1185">Reference proteome</keyword>
<organism evidence="3 4">
    <name type="scientific">Streptodolium elevatio</name>
    <dbReference type="NCBI Taxonomy" id="3157996"/>
    <lineage>
        <taxon>Bacteria</taxon>
        <taxon>Bacillati</taxon>
        <taxon>Actinomycetota</taxon>
        <taxon>Actinomycetes</taxon>
        <taxon>Kitasatosporales</taxon>
        <taxon>Streptomycetaceae</taxon>
        <taxon>Streptodolium</taxon>
    </lineage>
</organism>